<dbReference type="InterPro" id="IPR011701">
    <property type="entry name" value="MFS"/>
</dbReference>
<dbReference type="PANTHER" id="PTHR23501:SF12">
    <property type="entry name" value="MAJOR FACILITATOR SUPERFAMILY (MFS) PROFILE DOMAIN-CONTAINING PROTEIN-RELATED"/>
    <property type="match status" value="1"/>
</dbReference>
<evidence type="ECO:0000256" key="2">
    <source>
        <dbReference type="ARBA" id="ARBA00007520"/>
    </source>
</evidence>
<feature type="transmembrane region" description="Helical" evidence="8">
    <location>
        <begin position="743"/>
        <end position="768"/>
    </location>
</feature>
<evidence type="ECO:0000256" key="6">
    <source>
        <dbReference type="ARBA" id="ARBA00023136"/>
    </source>
</evidence>
<evidence type="ECO:0000256" key="8">
    <source>
        <dbReference type="SAM" id="Phobius"/>
    </source>
</evidence>
<dbReference type="PROSITE" id="PS50850">
    <property type="entry name" value="MFS"/>
    <property type="match status" value="1"/>
</dbReference>
<keyword evidence="4 8" id="KW-0812">Transmembrane</keyword>
<dbReference type="Gene3D" id="3.20.20.190">
    <property type="entry name" value="Phosphatidylinositol (PI) phosphodiesterase"/>
    <property type="match status" value="1"/>
</dbReference>
<reference evidence="11" key="1">
    <citation type="journal article" date="2015" name="Genome Announc.">
        <title>Draft genome sequence of Talaromyces cellulolyticus strain Y-94, a source of lignocellulosic biomass-degrading enzymes.</title>
        <authorList>
            <person name="Fujii T."/>
            <person name="Koike H."/>
            <person name="Sawayama S."/>
            <person name="Yano S."/>
            <person name="Inoue H."/>
        </authorList>
    </citation>
    <scope>NUCLEOTIDE SEQUENCE [LARGE SCALE GENOMIC DNA]</scope>
    <source>
        <strain evidence="11">Y-94</strain>
    </source>
</reference>
<feature type="domain" description="Major facilitator superfamily (MFS) profile" evidence="9">
    <location>
        <begin position="549"/>
        <end position="1043"/>
    </location>
</feature>
<evidence type="ECO:0000256" key="1">
    <source>
        <dbReference type="ARBA" id="ARBA00004141"/>
    </source>
</evidence>
<dbReference type="GO" id="GO:0005886">
    <property type="term" value="C:plasma membrane"/>
    <property type="evidence" value="ECO:0007669"/>
    <property type="project" value="TreeGrafter"/>
</dbReference>
<dbReference type="SUPFAM" id="SSF51695">
    <property type="entry name" value="PLC-like phosphodiesterases"/>
    <property type="match status" value="1"/>
</dbReference>
<dbReference type="PROSITE" id="PS50007">
    <property type="entry name" value="PIPLC_X_DOMAIN"/>
    <property type="match status" value="1"/>
</dbReference>
<feature type="transmembrane region" description="Helical" evidence="8">
    <location>
        <begin position="639"/>
        <end position="660"/>
    </location>
</feature>
<dbReference type="CDD" id="cd17502">
    <property type="entry name" value="MFS_Azr1_MDR_like"/>
    <property type="match status" value="1"/>
</dbReference>
<feature type="transmembrane region" description="Helical" evidence="8">
    <location>
        <begin position="879"/>
        <end position="898"/>
    </location>
</feature>
<evidence type="ECO:0000313" key="10">
    <source>
        <dbReference type="EMBL" id="GAM34106.1"/>
    </source>
</evidence>
<dbReference type="GO" id="GO:0006629">
    <property type="term" value="P:lipid metabolic process"/>
    <property type="evidence" value="ECO:0007669"/>
    <property type="project" value="InterPro"/>
</dbReference>
<proteinExistence type="inferred from homology"/>
<evidence type="ECO:0000256" key="7">
    <source>
        <dbReference type="SAM" id="MobiDB-lite"/>
    </source>
</evidence>
<comment type="subcellular location">
    <subcellularLocation>
        <location evidence="1">Membrane</location>
        <topology evidence="1">Multi-pass membrane protein</topology>
    </subcellularLocation>
</comment>
<feature type="region of interest" description="Disordered" evidence="7">
    <location>
        <begin position="491"/>
        <end position="528"/>
    </location>
</feature>
<dbReference type="Pfam" id="PF07690">
    <property type="entry name" value="MFS_1"/>
    <property type="match status" value="1"/>
</dbReference>
<evidence type="ECO:0000313" key="11">
    <source>
        <dbReference type="Proteomes" id="UP000053095"/>
    </source>
</evidence>
<dbReference type="GO" id="GO:0008081">
    <property type="term" value="F:phosphoric diester hydrolase activity"/>
    <property type="evidence" value="ECO:0007669"/>
    <property type="project" value="InterPro"/>
</dbReference>
<keyword evidence="5 8" id="KW-1133">Transmembrane helix</keyword>
<comment type="similarity">
    <text evidence="2">Belongs to the major facilitator superfamily. TCR/Tet family.</text>
</comment>
<dbReference type="InterPro" id="IPR017946">
    <property type="entry name" value="PLC-like_Pdiesterase_TIM-brl"/>
</dbReference>
<feature type="transmembrane region" description="Helical" evidence="8">
    <location>
        <begin position="910"/>
        <end position="928"/>
    </location>
</feature>
<organism evidence="10 11">
    <name type="scientific">Talaromyces pinophilus</name>
    <name type="common">Penicillium pinophilum</name>
    <dbReference type="NCBI Taxonomy" id="128442"/>
    <lineage>
        <taxon>Eukaryota</taxon>
        <taxon>Fungi</taxon>
        <taxon>Dikarya</taxon>
        <taxon>Ascomycota</taxon>
        <taxon>Pezizomycotina</taxon>
        <taxon>Eurotiomycetes</taxon>
        <taxon>Eurotiomycetidae</taxon>
        <taxon>Eurotiales</taxon>
        <taxon>Trichocomaceae</taxon>
        <taxon>Talaromyces</taxon>
        <taxon>Talaromyces sect. Talaromyces</taxon>
    </lineage>
</organism>
<feature type="transmembrane region" description="Helical" evidence="8">
    <location>
        <begin position="1020"/>
        <end position="1038"/>
    </location>
</feature>
<gene>
    <name evidence="10" type="ORF">TCE0_015f01471</name>
</gene>
<dbReference type="InterPro" id="IPR036259">
    <property type="entry name" value="MFS_trans_sf"/>
</dbReference>
<keyword evidence="3" id="KW-0813">Transport</keyword>
<dbReference type="EMBL" id="DF933811">
    <property type="protein sequence ID" value="GAM34106.1"/>
    <property type="molecule type" value="Genomic_DNA"/>
</dbReference>
<dbReference type="Proteomes" id="UP000053095">
    <property type="component" value="Unassembled WGS sequence"/>
</dbReference>
<evidence type="ECO:0000256" key="4">
    <source>
        <dbReference type="ARBA" id="ARBA00022692"/>
    </source>
</evidence>
<evidence type="ECO:0000256" key="3">
    <source>
        <dbReference type="ARBA" id="ARBA00022448"/>
    </source>
</evidence>
<keyword evidence="6 8" id="KW-0472">Membrane</keyword>
<sequence length="1053" mass="115421">MAALDLANWMKYLEPSEYVINSYIPCSHDASAYPYEGGENAAYDLVGSICQSGDYTAQLLAGSRYFDMRITRLGDTLVMKHSIITFQPFETVLNQIKRFADSHKSEFFFLDLDFSHQTAIAADVLAMLIKVLGDGKEDAFATAHVGSDGKSYNKELTWAKLKQDGKQYIIIWGEDDTDDGETKHYESGKLWAPQAADIRDNWADDYPNKSPQEIVDWLDKALSIWKKEKLWITQLIDTPKRSYLPGHHPSDCDSRAAPIFNAWLTDKFKPGDKLGIVKRDFVNEEWNQSGIYHVIRLNKFAQSPDIPLGPEIDYLNTIRLRTLDGRYLAVDTTPPGDTNLSLVTLVDQPSDNTRFLIRERRKDSAWTWPFSGNLDADSCGANGNVRLAHVDSSIGNDTVLSCAKNSGGFLYWGVSWNGADDWETFLPYNPANTGSKNVIHHGSIIVFRTLWHMYWKVDLDENYYTRVYASAGPIGDATQFVTMSHTQKRAAGNGLEEKEYQGSSASHPTDSNNDVSQNRYTESAPAAAEPEIQLDVPPRDINGWKWYLTLVSILASTFLYALDATVVADLQPVILQDLGGIQKLPWLSVAFLLSATATNLLWGRMYGHINAKWFYIFHVTLFEVGSAICGASPSINVMILGRAIAGVGGSGLYVGCMTLIATTTTLTERPMYISCTGFTWGLGIVLGPIIGGAFSESSVGWRWAFYINLFIGAVCAPFYIFLIPSKDPRPGVSTRERVSELDYPGIVLQAGVLSALILAINMGGIVYPWNSGRIIAMFVVFGALWMVLGIQQVYAIGTTVSSRIIPVQFFKSRTVLLLFAASSAGGACAFVPIYMIPMYFQFTQAGGALEAGVRLLPFIIIMVVFVFINGQLMARLGHYIPWFFVGGLLTVAGASLMYTVDQNTSDSRVYGYTVLIGAGVGMYLQASFSVTQAVVDVNNVAPAIGFVTLAQFLGITMALAIANSILLNSSQDQIQQILPNVPASEIQGAILGSDSTLVQSLPSDLRAQVLAAIVRAIGKAYILVIAGGALVVVSSLFMRRQKLFGVAPAVAAA</sequence>
<feature type="transmembrane region" description="Helical" evidence="8">
    <location>
        <begin position="940"/>
        <end position="962"/>
    </location>
</feature>
<keyword evidence="11" id="KW-1185">Reference proteome</keyword>
<evidence type="ECO:0000256" key="5">
    <source>
        <dbReference type="ARBA" id="ARBA00022989"/>
    </source>
</evidence>
<evidence type="ECO:0000259" key="9">
    <source>
        <dbReference type="PROSITE" id="PS50850"/>
    </source>
</evidence>
<comment type="caution">
    <text evidence="10">The sequence shown here is derived from an EMBL/GenBank/DDBJ whole genome shotgun (WGS) entry which is preliminary data.</text>
</comment>
<feature type="transmembrane region" description="Helical" evidence="8">
    <location>
        <begin position="584"/>
        <end position="602"/>
    </location>
</feature>
<dbReference type="InterPro" id="IPR020846">
    <property type="entry name" value="MFS_dom"/>
</dbReference>
<name>A0A6V8GZY3_TALPI</name>
<feature type="transmembrane region" description="Helical" evidence="8">
    <location>
        <begin position="855"/>
        <end position="872"/>
    </location>
</feature>
<dbReference type="Gene3D" id="1.20.1250.20">
    <property type="entry name" value="MFS general substrate transporter like domains"/>
    <property type="match status" value="1"/>
</dbReference>
<feature type="transmembrane region" description="Helical" evidence="8">
    <location>
        <begin position="815"/>
        <end position="835"/>
    </location>
</feature>
<feature type="transmembrane region" description="Helical" evidence="8">
    <location>
        <begin position="672"/>
        <end position="691"/>
    </location>
</feature>
<accession>A0A6V8GZY3</accession>
<protein>
    <recommendedName>
        <fullName evidence="9">Major facilitator superfamily (MFS) profile domain-containing protein</fullName>
    </recommendedName>
</protein>
<feature type="transmembrane region" description="Helical" evidence="8">
    <location>
        <begin position="774"/>
        <end position="794"/>
    </location>
</feature>
<dbReference type="GO" id="GO:0022857">
    <property type="term" value="F:transmembrane transporter activity"/>
    <property type="evidence" value="ECO:0007669"/>
    <property type="project" value="InterPro"/>
</dbReference>
<feature type="transmembrane region" description="Helical" evidence="8">
    <location>
        <begin position="614"/>
        <end position="633"/>
    </location>
</feature>
<feature type="compositionally biased region" description="Polar residues" evidence="7">
    <location>
        <begin position="501"/>
        <end position="521"/>
    </location>
</feature>
<dbReference type="PANTHER" id="PTHR23501">
    <property type="entry name" value="MAJOR FACILITATOR SUPERFAMILY"/>
    <property type="match status" value="1"/>
</dbReference>
<feature type="transmembrane region" description="Helical" evidence="8">
    <location>
        <begin position="703"/>
        <end position="722"/>
    </location>
</feature>
<dbReference type="SUPFAM" id="SSF103473">
    <property type="entry name" value="MFS general substrate transporter"/>
    <property type="match status" value="1"/>
</dbReference>
<dbReference type="FunFam" id="1.20.1250.20:FF:000429">
    <property type="entry name" value="MFS drug efflux transporter, putative"/>
    <property type="match status" value="1"/>
</dbReference>
<dbReference type="AlphaFoldDB" id="A0A6V8GZY3"/>